<comment type="similarity">
    <text evidence="1">Belongs to the non-flavoprotein flavin reductase family.</text>
</comment>
<dbReference type="InterPro" id="IPR050268">
    <property type="entry name" value="NADH-dep_flavin_reductase"/>
</dbReference>
<evidence type="ECO:0000256" key="2">
    <source>
        <dbReference type="ARBA" id="ARBA00023002"/>
    </source>
</evidence>
<keyword evidence="5" id="KW-1185">Reference proteome</keyword>
<keyword evidence="2 4" id="KW-0560">Oxidoreductase</keyword>
<sequence>MTVQTFSFDPATSDDRAFRDALGQFATGVTVVTCATADGPLGITANSFASVSLDPPLVLWSPAKRSGRYPFYAAAQHFAIHVLGKHQHDICRGFARSGDYFDHIDWEAGAHDVPLINGCLSRFECEKVAEHDGGDHAILVARVHHVTTHPGEPLMFYAGCYGGFS</sequence>
<dbReference type="Pfam" id="PF01613">
    <property type="entry name" value="Flavin_Reduct"/>
    <property type="match status" value="1"/>
</dbReference>
<dbReference type="InterPro" id="IPR002563">
    <property type="entry name" value="Flavin_Rdtase-like_dom"/>
</dbReference>
<organism evidence="4 5">
    <name type="scientific">Mesobacterium hydrothermale</name>
    <dbReference type="NCBI Taxonomy" id="3111907"/>
    <lineage>
        <taxon>Bacteria</taxon>
        <taxon>Pseudomonadati</taxon>
        <taxon>Pseudomonadota</taxon>
        <taxon>Alphaproteobacteria</taxon>
        <taxon>Rhodobacterales</taxon>
        <taxon>Roseobacteraceae</taxon>
        <taxon>Mesobacterium</taxon>
    </lineage>
</organism>
<dbReference type="EC" id="1.-.-.-" evidence="4"/>
<name>A0ABU6HEF2_9RHOB</name>
<dbReference type="InterPro" id="IPR012349">
    <property type="entry name" value="Split_barrel_FMN-bd"/>
</dbReference>
<feature type="domain" description="Flavin reductase like" evidence="3">
    <location>
        <begin position="22"/>
        <end position="163"/>
    </location>
</feature>
<evidence type="ECO:0000259" key="3">
    <source>
        <dbReference type="SMART" id="SM00903"/>
    </source>
</evidence>
<dbReference type="SUPFAM" id="SSF50475">
    <property type="entry name" value="FMN-binding split barrel"/>
    <property type="match status" value="1"/>
</dbReference>
<reference evidence="4 5" key="1">
    <citation type="submission" date="2024-01" db="EMBL/GenBank/DDBJ databases">
        <title>Mesobacterium rodlantinim sp. nov., isolated from shallow sea hydrothermal systems off Kueishantao Island.</title>
        <authorList>
            <person name="Su Z."/>
            <person name="Tang K."/>
        </authorList>
    </citation>
    <scope>NUCLEOTIDE SEQUENCE [LARGE SCALE GENOMIC DNA]</scope>
    <source>
        <strain evidence="4 5">TK19101</strain>
    </source>
</reference>
<dbReference type="GO" id="GO:0016491">
    <property type="term" value="F:oxidoreductase activity"/>
    <property type="evidence" value="ECO:0007669"/>
    <property type="project" value="UniProtKB-KW"/>
</dbReference>
<proteinExistence type="inferred from homology"/>
<gene>
    <name evidence="4" type="ORF">VK792_06045</name>
</gene>
<evidence type="ECO:0000313" key="4">
    <source>
        <dbReference type="EMBL" id="MEC3860839.1"/>
    </source>
</evidence>
<comment type="caution">
    <text evidence="4">The sequence shown here is derived from an EMBL/GenBank/DDBJ whole genome shotgun (WGS) entry which is preliminary data.</text>
</comment>
<evidence type="ECO:0000256" key="1">
    <source>
        <dbReference type="ARBA" id="ARBA00008898"/>
    </source>
</evidence>
<dbReference type="RefSeq" id="WP_326296469.1">
    <property type="nucleotide sequence ID" value="NZ_JAYLLH010000006.1"/>
</dbReference>
<dbReference type="SMART" id="SM00903">
    <property type="entry name" value="Flavin_Reduct"/>
    <property type="match status" value="1"/>
</dbReference>
<accession>A0ABU6HEF2</accession>
<dbReference type="Gene3D" id="2.30.110.10">
    <property type="entry name" value="Electron Transport, Fmn-binding Protein, Chain A"/>
    <property type="match status" value="1"/>
</dbReference>
<dbReference type="PANTHER" id="PTHR30466:SF11">
    <property type="entry name" value="FLAVIN-DEPENDENT MONOOXYGENASE, REDUCTASE SUBUNIT HSAB"/>
    <property type="match status" value="1"/>
</dbReference>
<dbReference type="Proteomes" id="UP001348149">
    <property type="component" value="Unassembled WGS sequence"/>
</dbReference>
<evidence type="ECO:0000313" key="5">
    <source>
        <dbReference type="Proteomes" id="UP001348149"/>
    </source>
</evidence>
<protein>
    <submittedName>
        <fullName evidence="4">Flavin reductase family protein</fullName>
        <ecNumber evidence="4">1.-.-.-</ecNumber>
    </submittedName>
</protein>
<dbReference type="EMBL" id="JAYLLH010000006">
    <property type="protein sequence ID" value="MEC3860839.1"/>
    <property type="molecule type" value="Genomic_DNA"/>
</dbReference>
<dbReference type="PANTHER" id="PTHR30466">
    <property type="entry name" value="FLAVIN REDUCTASE"/>
    <property type="match status" value="1"/>
</dbReference>